<dbReference type="OrthoDB" id="4898680at2759"/>
<dbReference type="STRING" id="985895.E4ZZJ1"/>
<feature type="compositionally biased region" description="Polar residues" evidence="1">
    <location>
        <begin position="211"/>
        <end position="221"/>
    </location>
</feature>
<dbReference type="eggNOG" id="ENOG502SJR6">
    <property type="taxonomic scope" value="Eukaryota"/>
</dbReference>
<dbReference type="EMBL" id="FP929130">
    <property type="protein sequence ID" value="CBX97107.1"/>
    <property type="molecule type" value="Genomic_DNA"/>
</dbReference>
<organism evidence="3">
    <name type="scientific">Leptosphaeria maculans (strain JN3 / isolate v23.1.3 / race Av1-4-5-6-7-8)</name>
    <name type="common">Blackleg fungus</name>
    <name type="synonym">Phoma lingam</name>
    <dbReference type="NCBI Taxonomy" id="985895"/>
    <lineage>
        <taxon>Eukaryota</taxon>
        <taxon>Fungi</taxon>
        <taxon>Dikarya</taxon>
        <taxon>Ascomycota</taxon>
        <taxon>Pezizomycotina</taxon>
        <taxon>Dothideomycetes</taxon>
        <taxon>Pleosporomycetidae</taxon>
        <taxon>Pleosporales</taxon>
        <taxon>Pleosporineae</taxon>
        <taxon>Leptosphaeriaceae</taxon>
        <taxon>Plenodomus</taxon>
        <taxon>Plenodomus lingam/Leptosphaeria maculans species complex</taxon>
    </lineage>
</organism>
<proteinExistence type="predicted"/>
<dbReference type="AlphaFoldDB" id="E4ZZJ1"/>
<dbReference type="HOGENOM" id="CLU_689009_0_0_1"/>
<name>E4ZZJ1_LEPMJ</name>
<dbReference type="Proteomes" id="UP000002668">
    <property type="component" value="Genome"/>
</dbReference>
<evidence type="ECO:0000313" key="3">
    <source>
        <dbReference type="Proteomes" id="UP000002668"/>
    </source>
</evidence>
<feature type="compositionally biased region" description="Basic residues" evidence="1">
    <location>
        <begin position="156"/>
        <end position="166"/>
    </location>
</feature>
<protein>
    <submittedName>
        <fullName evidence="2">Predicted protein</fullName>
    </submittedName>
</protein>
<evidence type="ECO:0000256" key="1">
    <source>
        <dbReference type="SAM" id="MobiDB-lite"/>
    </source>
</evidence>
<gene>
    <name evidence="2" type="ORF">LEMA_P102380.1</name>
</gene>
<accession>E4ZZJ1</accession>
<keyword evidence="3" id="KW-1185">Reference proteome</keyword>
<sequence length="400" mass="43924">MTSAVVCVLGSVERPSPRYSEESPANGSQPLMTFGVWDGQATESWSSEQTVSAGWTPMRRARRESLMNCLLHEEASLNSHHGKPAAKKRKAQVVHLITPNRLKQGRVLTIVHQGPCQTRGIVDQVSQRRNSRMLSPNGLFKCFYHPNPMTKPAGTPRKKPEPRRRKANSEARSAQHHGRLSSLTLSPPTLRNDVNTGPITNTWPTPPESASRANQLPSDPTRSFYLGSTSYAAVFTENRGALPDTVHEQPSERLSVTPSTSSQTIGSRHCQFGIGASIVSTLNPFDFFEKSVKMYFDTNKASALIGPLILSILPQLRQDLEHLGTPGPDSHLLYAAMTKNTARPLKVPSTMLPSAFHTLITGKNLRWETLGLILAVAGSNAQFTSPHDPLFTLPDGAWRC</sequence>
<dbReference type="VEuPathDB" id="FungiDB:LEMA_P102380.1"/>
<feature type="region of interest" description="Disordered" evidence="1">
    <location>
        <begin position="137"/>
        <end position="221"/>
    </location>
</feature>
<feature type="compositionally biased region" description="Polar residues" evidence="1">
    <location>
        <begin position="192"/>
        <end position="203"/>
    </location>
</feature>
<dbReference type="InParanoid" id="E4ZZJ1"/>
<evidence type="ECO:0000313" key="2">
    <source>
        <dbReference type="EMBL" id="CBX97107.1"/>
    </source>
</evidence>
<reference evidence="3" key="1">
    <citation type="journal article" date="2011" name="Nat. Commun.">
        <title>Effector diversification within compartments of the Leptosphaeria maculans genome affected by Repeat-Induced Point mutations.</title>
        <authorList>
            <person name="Rouxel T."/>
            <person name="Grandaubert J."/>
            <person name="Hane J.K."/>
            <person name="Hoede C."/>
            <person name="van de Wouw A.P."/>
            <person name="Couloux A."/>
            <person name="Dominguez V."/>
            <person name="Anthouard V."/>
            <person name="Bally P."/>
            <person name="Bourras S."/>
            <person name="Cozijnsen A.J."/>
            <person name="Ciuffetti L.M."/>
            <person name="Degrave A."/>
            <person name="Dilmaghani A."/>
            <person name="Duret L."/>
            <person name="Fudal I."/>
            <person name="Goodwin S.B."/>
            <person name="Gout L."/>
            <person name="Glaser N."/>
            <person name="Linglin J."/>
            <person name="Kema G.H.J."/>
            <person name="Lapalu N."/>
            <person name="Lawrence C.B."/>
            <person name="May K."/>
            <person name="Meyer M."/>
            <person name="Ollivier B."/>
            <person name="Poulain J."/>
            <person name="Schoch C.L."/>
            <person name="Simon A."/>
            <person name="Spatafora J.W."/>
            <person name="Stachowiak A."/>
            <person name="Turgeon B.G."/>
            <person name="Tyler B.M."/>
            <person name="Vincent D."/>
            <person name="Weissenbach J."/>
            <person name="Amselem J."/>
            <person name="Quesneville H."/>
            <person name="Oliver R.P."/>
            <person name="Wincker P."/>
            <person name="Balesdent M.-H."/>
            <person name="Howlett B.J."/>
        </authorList>
    </citation>
    <scope>NUCLEOTIDE SEQUENCE [LARGE SCALE GENOMIC DNA]</scope>
    <source>
        <strain evidence="3">JN3 / isolate v23.1.3 / race Av1-4-5-6-7-8</strain>
    </source>
</reference>
<feature type="compositionally biased region" description="Low complexity" evidence="1">
    <location>
        <begin position="180"/>
        <end position="190"/>
    </location>
</feature>